<dbReference type="HOGENOM" id="CLU_049421_4_0_6"/>
<dbReference type="AlphaFoldDB" id="K7AII0"/>
<dbReference type="OrthoDB" id="9803456at2"/>
<reference evidence="1 2" key="1">
    <citation type="journal article" date="2013" name="Genome Announc.">
        <title>Complete Genome Sequence of Glaciecola psychrophila Strain 170T.</title>
        <authorList>
            <person name="Yin J."/>
            <person name="Chen J."/>
            <person name="Liu G."/>
            <person name="Yu Y."/>
            <person name="Song L."/>
            <person name="Wang X."/>
            <person name="Qu X."/>
        </authorList>
    </citation>
    <scope>NUCLEOTIDE SEQUENCE [LARGE SCALE GENOMIC DNA]</scope>
    <source>
        <strain evidence="1 2">170</strain>
    </source>
</reference>
<dbReference type="STRING" id="1129794.C427_2119"/>
<protein>
    <recommendedName>
        <fullName evidence="3">Lipid A biosynthesis acyltransferase</fullName>
    </recommendedName>
</protein>
<accession>K7AII0</accession>
<evidence type="ECO:0008006" key="3">
    <source>
        <dbReference type="Google" id="ProtNLM"/>
    </source>
</evidence>
<dbReference type="eggNOG" id="COG1560">
    <property type="taxonomic scope" value="Bacteria"/>
</dbReference>
<dbReference type="Proteomes" id="UP000011864">
    <property type="component" value="Chromosome"/>
</dbReference>
<dbReference type="RefSeq" id="WP_007643364.1">
    <property type="nucleotide sequence ID" value="NC_020514.1"/>
</dbReference>
<keyword evidence="2" id="KW-1185">Reference proteome</keyword>
<organism evidence="1 2">
    <name type="scientific">Paraglaciecola psychrophila 170</name>
    <dbReference type="NCBI Taxonomy" id="1129794"/>
    <lineage>
        <taxon>Bacteria</taxon>
        <taxon>Pseudomonadati</taxon>
        <taxon>Pseudomonadota</taxon>
        <taxon>Gammaproteobacteria</taxon>
        <taxon>Alteromonadales</taxon>
        <taxon>Alteromonadaceae</taxon>
        <taxon>Paraglaciecola</taxon>
    </lineage>
</organism>
<sequence>MNNLTLSQKIAAKTIVMIIFLFKLGNRQTRKKIAFGIARIIFALSPKTRKRSINNLRVAMTDQSSEDRIQYLAITAYQHIVFGVLEIFWFEDLEYTFEMDKETKAIIASGVPLSIATMHLSCYEAVPFALQKLTGRVTTLSKVPKFAAGLFSLYAKNGVCCVDKSQAGAFFSLLRKISSNGVVCLHSDHFGSDTDVEFFQKKTGAPAGPVMLSAYAKTPLLVAYAVLEKITLIQSILKRFLNFP</sequence>
<dbReference type="KEGG" id="gps:C427_2119"/>
<proteinExistence type="predicted"/>
<name>K7AII0_9ALTE</name>
<dbReference type="PATRIC" id="fig|1129794.4.peg.2096"/>
<evidence type="ECO:0000313" key="2">
    <source>
        <dbReference type="Proteomes" id="UP000011864"/>
    </source>
</evidence>
<dbReference type="EMBL" id="CP003837">
    <property type="protein sequence ID" value="AGH44228.1"/>
    <property type="molecule type" value="Genomic_DNA"/>
</dbReference>
<gene>
    <name evidence="1" type="ORF">C427_2119</name>
</gene>
<evidence type="ECO:0000313" key="1">
    <source>
        <dbReference type="EMBL" id="AGH44228.1"/>
    </source>
</evidence>